<keyword evidence="2 3" id="KW-0472">Membrane</keyword>
<dbReference type="PRINTS" id="PR01023">
    <property type="entry name" value="NAFLGMOTY"/>
</dbReference>
<dbReference type="PRINTS" id="PR01021">
    <property type="entry name" value="OMPADOMAIN"/>
</dbReference>
<dbReference type="Pfam" id="PF00691">
    <property type="entry name" value="OmpA"/>
    <property type="match status" value="1"/>
</dbReference>
<dbReference type="Pfam" id="PF18393">
    <property type="entry name" value="MotY_N"/>
    <property type="match status" value="1"/>
</dbReference>
<dbReference type="InterPro" id="IPR006665">
    <property type="entry name" value="OmpA-like"/>
</dbReference>
<name>A0ABP7DCZ3_9GAMM</name>
<proteinExistence type="predicted"/>
<dbReference type="PANTHER" id="PTHR30329:SF17">
    <property type="entry name" value="LIPOPROTEIN YFIB-RELATED"/>
    <property type="match status" value="1"/>
</dbReference>
<evidence type="ECO:0000313" key="6">
    <source>
        <dbReference type="Proteomes" id="UP001501479"/>
    </source>
</evidence>
<reference evidence="6" key="1">
    <citation type="journal article" date="2019" name="Int. J. Syst. Evol. Microbiol.">
        <title>The Global Catalogue of Microorganisms (GCM) 10K type strain sequencing project: providing services to taxonomists for standard genome sequencing and annotation.</title>
        <authorList>
            <consortium name="The Broad Institute Genomics Platform"/>
            <consortium name="The Broad Institute Genome Sequencing Center for Infectious Disease"/>
            <person name="Wu L."/>
            <person name="Ma J."/>
        </authorList>
    </citation>
    <scope>NUCLEOTIDE SEQUENCE [LARGE SCALE GENOMIC DNA]</scope>
    <source>
        <strain evidence="6">JCM 17329</strain>
    </source>
</reference>
<dbReference type="EMBL" id="BAABDS010000009">
    <property type="protein sequence ID" value="GAA3702917.1"/>
    <property type="molecule type" value="Genomic_DNA"/>
</dbReference>
<dbReference type="CDD" id="cd07185">
    <property type="entry name" value="OmpA_C-like"/>
    <property type="match status" value="1"/>
</dbReference>
<evidence type="ECO:0000259" key="4">
    <source>
        <dbReference type="PROSITE" id="PS51123"/>
    </source>
</evidence>
<dbReference type="Gene3D" id="3.30.1330.60">
    <property type="entry name" value="OmpA-like domain"/>
    <property type="match status" value="1"/>
</dbReference>
<dbReference type="Proteomes" id="UP001501479">
    <property type="component" value="Unassembled WGS sequence"/>
</dbReference>
<dbReference type="PANTHER" id="PTHR30329">
    <property type="entry name" value="STATOR ELEMENT OF FLAGELLAR MOTOR COMPLEX"/>
    <property type="match status" value="1"/>
</dbReference>
<feature type="domain" description="OmpA-like" evidence="4">
    <location>
        <begin position="117"/>
        <end position="234"/>
    </location>
</feature>
<dbReference type="SUPFAM" id="SSF103088">
    <property type="entry name" value="OmpA-like"/>
    <property type="match status" value="1"/>
</dbReference>
<comment type="subcellular location">
    <subcellularLocation>
        <location evidence="1">Cell outer membrane</location>
    </subcellularLocation>
</comment>
<evidence type="ECO:0000313" key="5">
    <source>
        <dbReference type="EMBL" id="GAA3702917.1"/>
    </source>
</evidence>
<evidence type="ECO:0000256" key="1">
    <source>
        <dbReference type="ARBA" id="ARBA00004442"/>
    </source>
</evidence>
<sequence>MEHQIADVAMARFSAKPGGQLAFDVDWQSKGIQGGQATLSVIPAPWQQADTVPLAHASWRQQRLHFTQQVPEALNALADGRWLALDEAGNPHQLVMSSIHFQQAYSDFRLCRGEASVEQTLDGQRLTLHFKVGSQQLSPAQRQQLETLAARLTSDARISSLLIESFTDNRGKAELNLRLSRMRAEQVADQLRGTLPTLPMDIRAYGEASPLTDNDTPAGRYQNRRVTITLIQAEQAS</sequence>
<organism evidence="5 6">
    <name type="scientific">Oceanisphaera sediminis</name>
    <dbReference type="NCBI Taxonomy" id="981381"/>
    <lineage>
        <taxon>Bacteria</taxon>
        <taxon>Pseudomonadati</taxon>
        <taxon>Pseudomonadota</taxon>
        <taxon>Gammaproteobacteria</taxon>
        <taxon>Aeromonadales</taxon>
        <taxon>Aeromonadaceae</taxon>
        <taxon>Oceanisphaera</taxon>
    </lineage>
</organism>
<dbReference type="InterPro" id="IPR050330">
    <property type="entry name" value="Bact_OuterMem_StrucFunc"/>
</dbReference>
<dbReference type="Gene3D" id="2.60.40.2540">
    <property type="match status" value="1"/>
</dbReference>
<accession>A0ABP7DCZ3</accession>
<comment type="caution">
    <text evidence="5">The sequence shown here is derived from an EMBL/GenBank/DDBJ whole genome shotgun (WGS) entry which is preliminary data.</text>
</comment>
<dbReference type="InterPro" id="IPR036737">
    <property type="entry name" value="OmpA-like_sf"/>
</dbReference>
<keyword evidence="6" id="KW-1185">Reference proteome</keyword>
<evidence type="ECO:0000256" key="3">
    <source>
        <dbReference type="PROSITE-ProRule" id="PRU00473"/>
    </source>
</evidence>
<evidence type="ECO:0000256" key="2">
    <source>
        <dbReference type="ARBA" id="ARBA00023136"/>
    </source>
</evidence>
<dbReference type="InterPro" id="IPR006664">
    <property type="entry name" value="OMP_bac"/>
</dbReference>
<dbReference type="PROSITE" id="PS51123">
    <property type="entry name" value="OMPA_2"/>
    <property type="match status" value="1"/>
</dbReference>
<gene>
    <name evidence="5" type="ORF">GCM10022421_06930</name>
</gene>
<dbReference type="InterPro" id="IPR041544">
    <property type="entry name" value="MotY_N"/>
</dbReference>
<protein>
    <recommendedName>
        <fullName evidence="4">OmpA-like domain-containing protein</fullName>
    </recommendedName>
</protein>